<dbReference type="PROSITE" id="PS01031">
    <property type="entry name" value="SHSP"/>
    <property type="match status" value="1"/>
</dbReference>
<gene>
    <name evidence="5" type="ORF">GGE12_005350</name>
</gene>
<dbReference type="SUPFAM" id="SSF49764">
    <property type="entry name" value="HSP20-like chaperones"/>
    <property type="match status" value="1"/>
</dbReference>
<sequence>MGNMATKLPASTDKNVTPTTPRWSPFESLRSEIDRVFNEFNPGFFDRPLFSRSPAPYTRGVPAIDFAETDNAYELTAELPGIEAKELDVTLANGILTIKGEKQESNEQTEKEYYLSERRFGSFKRSLQLPDGVDADRIDASFANGILKVVLAKTPGAQQNGRKISIKATLGASAGSVSMRLDMGAGGQREGATPGATPPFRVCTPGMARCESTAWPAWNPADLRVLYVALMMEP</sequence>
<proteinExistence type="inferred from homology"/>
<dbReference type="CDD" id="cd06464">
    <property type="entry name" value="ACD_sHsps-like"/>
    <property type="match status" value="1"/>
</dbReference>
<evidence type="ECO:0000259" key="4">
    <source>
        <dbReference type="PROSITE" id="PS01031"/>
    </source>
</evidence>
<reference evidence="5 6" key="1">
    <citation type="submission" date="2020-08" db="EMBL/GenBank/DDBJ databases">
        <title>Genomic Encyclopedia of Type Strains, Phase IV (KMG-V): Genome sequencing to study the core and pangenomes of soil and plant-associated prokaryotes.</title>
        <authorList>
            <person name="Whitman W."/>
        </authorList>
    </citation>
    <scope>NUCLEOTIDE SEQUENCE [LARGE SCALE GENOMIC DNA]</scope>
    <source>
        <strain evidence="5 6">SEMIA 402</strain>
    </source>
</reference>
<feature type="region of interest" description="Disordered" evidence="3">
    <location>
        <begin position="1"/>
        <end position="23"/>
    </location>
</feature>
<evidence type="ECO:0000256" key="1">
    <source>
        <dbReference type="PROSITE-ProRule" id="PRU00285"/>
    </source>
</evidence>
<feature type="domain" description="SHSP" evidence="4">
    <location>
        <begin position="55"/>
        <end position="169"/>
    </location>
</feature>
<name>A0A7W6RS08_9HYPH</name>
<feature type="compositionally biased region" description="Polar residues" evidence="3">
    <location>
        <begin position="12"/>
        <end position="22"/>
    </location>
</feature>
<evidence type="ECO:0000256" key="3">
    <source>
        <dbReference type="SAM" id="MobiDB-lite"/>
    </source>
</evidence>
<dbReference type="InterPro" id="IPR008978">
    <property type="entry name" value="HSP20-like_chaperone"/>
</dbReference>
<dbReference type="InterPro" id="IPR031107">
    <property type="entry name" value="Small_HSP"/>
</dbReference>
<comment type="caution">
    <text evidence="5">The sequence shown here is derived from an EMBL/GenBank/DDBJ whole genome shotgun (WGS) entry which is preliminary data.</text>
</comment>
<dbReference type="AlphaFoldDB" id="A0A7W6RS08"/>
<dbReference type="EMBL" id="JACIGM010000013">
    <property type="protein sequence ID" value="MBB4277543.1"/>
    <property type="molecule type" value="Genomic_DNA"/>
</dbReference>
<evidence type="ECO:0000256" key="2">
    <source>
        <dbReference type="RuleBase" id="RU003616"/>
    </source>
</evidence>
<protein>
    <submittedName>
        <fullName evidence="5">HSP20 family protein</fullName>
    </submittedName>
</protein>
<dbReference type="Proteomes" id="UP000533641">
    <property type="component" value="Unassembled WGS sequence"/>
</dbReference>
<evidence type="ECO:0000313" key="6">
    <source>
        <dbReference type="Proteomes" id="UP000533641"/>
    </source>
</evidence>
<dbReference type="Gene3D" id="2.60.40.790">
    <property type="match status" value="1"/>
</dbReference>
<dbReference type="Pfam" id="PF00011">
    <property type="entry name" value="HSP20"/>
    <property type="match status" value="1"/>
</dbReference>
<comment type="similarity">
    <text evidence="1 2">Belongs to the small heat shock protein (HSP20) family.</text>
</comment>
<dbReference type="InterPro" id="IPR002068">
    <property type="entry name" value="A-crystallin/Hsp20_dom"/>
</dbReference>
<accession>A0A7W6RS08</accession>
<organism evidence="5 6">
    <name type="scientific">Rhizobium mongolense</name>
    <dbReference type="NCBI Taxonomy" id="57676"/>
    <lineage>
        <taxon>Bacteria</taxon>
        <taxon>Pseudomonadati</taxon>
        <taxon>Pseudomonadota</taxon>
        <taxon>Alphaproteobacteria</taxon>
        <taxon>Hyphomicrobiales</taxon>
        <taxon>Rhizobiaceae</taxon>
        <taxon>Rhizobium/Agrobacterium group</taxon>
        <taxon>Rhizobium</taxon>
    </lineage>
</organism>
<dbReference type="PANTHER" id="PTHR11527">
    <property type="entry name" value="HEAT-SHOCK PROTEIN 20 FAMILY MEMBER"/>
    <property type="match status" value="1"/>
</dbReference>
<evidence type="ECO:0000313" key="5">
    <source>
        <dbReference type="EMBL" id="MBB4277543.1"/>
    </source>
</evidence>